<dbReference type="AlphaFoldDB" id="S0FSS9"/>
<gene>
    <name evidence="1" type="ORF">Dpo_12c00130</name>
</gene>
<name>S0FSS9_9BACT</name>
<dbReference type="OrthoDB" id="9787842at2"/>
<accession>S0FSS9</accession>
<dbReference type="RefSeq" id="WP_006968173.1">
    <property type="nucleotide sequence ID" value="NZ_APJX01000012.1"/>
</dbReference>
<dbReference type="InterPro" id="IPR007183">
    <property type="entry name" value="UPF0280"/>
</dbReference>
<keyword evidence="2" id="KW-1185">Reference proteome</keyword>
<dbReference type="Gene3D" id="3.10.520.10">
    <property type="entry name" value="ApbE-like domains"/>
    <property type="match status" value="1"/>
</dbReference>
<dbReference type="InterPro" id="IPR003374">
    <property type="entry name" value="ApbE-like_sf"/>
</dbReference>
<comment type="caution">
    <text evidence="1">The sequence shown here is derived from an EMBL/GenBank/DDBJ whole genome shotgun (WGS) entry which is preliminary data.</text>
</comment>
<protein>
    <submittedName>
        <fullName evidence="1">Uncharacterized protein</fullName>
    </submittedName>
</protein>
<evidence type="ECO:0000313" key="1">
    <source>
        <dbReference type="EMBL" id="EMS77735.1"/>
    </source>
</evidence>
<evidence type="ECO:0000313" key="2">
    <source>
        <dbReference type="Proteomes" id="UP000014216"/>
    </source>
</evidence>
<proteinExistence type="predicted"/>
<reference evidence="1 2" key="1">
    <citation type="journal article" date="2013" name="Genome Announc.">
        <title>Draft Genome Sequence of Desulfotignum phosphitoxidans DSM 13687 Strain FiPS-3.</title>
        <authorList>
            <person name="Poehlein A."/>
            <person name="Daniel R."/>
            <person name="Simeonova D.D."/>
        </authorList>
    </citation>
    <scope>NUCLEOTIDE SEQUENCE [LARGE SCALE GENOMIC DNA]</scope>
    <source>
        <strain evidence="1 2">DSM 13687</strain>
    </source>
</reference>
<dbReference type="NCBIfam" id="NF003323">
    <property type="entry name" value="PRK04334.1-3"/>
    <property type="match status" value="1"/>
</dbReference>
<dbReference type="PIRSF" id="PIRSF006421">
    <property type="entry name" value="UCP006421"/>
    <property type="match status" value="1"/>
</dbReference>
<organism evidence="1 2">
    <name type="scientific">Desulfotignum phosphitoxidans DSM 13687</name>
    <dbReference type="NCBI Taxonomy" id="1286635"/>
    <lineage>
        <taxon>Bacteria</taxon>
        <taxon>Pseudomonadati</taxon>
        <taxon>Thermodesulfobacteriota</taxon>
        <taxon>Desulfobacteria</taxon>
        <taxon>Desulfobacterales</taxon>
        <taxon>Desulfobacteraceae</taxon>
        <taxon>Desulfotignum</taxon>
    </lineage>
</organism>
<sequence>MFDNRRVYRQQHHKQGLTAFEITVQETNLHIQADTDLSEAATRAVTRCREQIQRYIAENPGFKTSLEPMTVPDTAPAIIRNMGVAAHAAHVGPMAAVAGAVAEYTGRHLLSFSSQVVVENGGDIFIHSQTDTVLTLFAGNSPFSLTTGIHIPRQPGSFGICTSSGTFGHSKSFGKADAVMVMAQSCPLSDAVATGLANQVFTGDDIAGVLETGKQISGVQGLVIIKDTQIGLWGALRLVKI</sequence>
<dbReference type="EMBL" id="APJX01000012">
    <property type="protein sequence ID" value="EMS77735.1"/>
    <property type="molecule type" value="Genomic_DNA"/>
</dbReference>
<dbReference type="SUPFAM" id="SSF143631">
    <property type="entry name" value="ApbE-like"/>
    <property type="match status" value="1"/>
</dbReference>
<dbReference type="Proteomes" id="UP000014216">
    <property type="component" value="Unassembled WGS sequence"/>
</dbReference>